<gene>
    <name evidence="2" type="ORF">B7492_02060</name>
</gene>
<feature type="region of interest" description="Disordered" evidence="1">
    <location>
        <begin position="25"/>
        <end position="71"/>
    </location>
</feature>
<dbReference type="EMBL" id="CP020743">
    <property type="protein sequence ID" value="ARJ20116.1"/>
    <property type="molecule type" value="Genomic_DNA"/>
</dbReference>
<dbReference type="RefSeq" id="WP_078206878.1">
    <property type="nucleotide sequence ID" value="NZ_CP020743.1"/>
</dbReference>
<proteinExistence type="predicted"/>
<dbReference type="InterPro" id="IPR010064">
    <property type="entry name" value="HK97-gp10_tail"/>
</dbReference>
<evidence type="ECO:0000313" key="2">
    <source>
        <dbReference type="EMBL" id="ARJ20116.1"/>
    </source>
</evidence>
<sequence length="144" mass="16004">MANGVDFLGFDRLVSELEQMGLRGEKIEDKALAAGGEPIRKAIAERAPRSDSPKKPSKSEPWRTGQHGADHIKVTKAKLEGGIKTVKIGIDKADRSPWFYLKFHEWGTSKMPAEPFIEPGFNSSKEAAVRAMTDILKNEMRLNL</sequence>
<dbReference type="Proteomes" id="UP000192932">
    <property type="component" value="Chromosome"/>
</dbReference>
<dbReference type="AlphaFoldDB" id="A0A1W6A2P7"/>
<name>A0A1W6A2P7_BACMY</name>
<feature type="compositionally biased region" description="Basic and acidic residues" evidence="1">
    <location>
        <begin position="38"/>
        <end position="61"/>
    </location>
</feature>
<evidence type="ECO:0008006" key="4">
    <source>
        <dbReference type="Google" id="ProtNLM"/>
    </source>
</evidence>
<evidence type="ECO:0000256" key="1">
    <source>
        <dbReference type="SAM" id="MobiDB-lite"/>
    </source>
</evidence>
<reference evidence="2 3" key="1">
    <citation type="submission" date="2017-04" db="EMBL/GenBank/DDBJ databases">
        <title>The Characteristic of a Fine Plant Growth-Promoting Rhizobacteria Bacillus mycoides Gnyt1 and its Whole Genome Sequencing Analysis.</title>
        <authorList>
            <person name="Li J.H."/>
            <person name="Yao T."/>
        </authorList>
    </citation>
    <scope>NUCLEOTIDE SEQUENCE [LARGE SCALE GENOMIC DNA]</scope>
    <source>
        <strain evidence="2 3">Gnyt1</strain>
    </source>
</reference>
<organism evidence="2 3">
    <name type="scientific">Bacillus mycoides</name>
    <dbReference type="NCBI Taxonomy" id="1405"/>
    <lineage>
        <taxon>Bacteria</taxon>
        <taxon>Bacillati</taxon>
        <taxon>Bacillota</taxon>
        <taxon>Bacilli</taxon>
        <taxon>Bacillales</taxon>
        <taxon>Bacillaceae</taxon>
        <taxon>Bacillus</taxon>
        <taxon>Bacillus cereus group</taxon>
    </lineage>
</organism>
<dbReference type="NCBIfam" id="TIGR01725">
    <property type="entry name" value="phge_HK97_gp10"/>
    <property type="match status" value="1"/>
</dbReference>
<evidence type="ECO:0000313" key="3">
    <source>
        <dbReference type="Proteomes" id="UP000192932"/>
    </source>
</evidence>
<accession>A0A1W6A2P7</accession>
<protein>
    <recommendedName>
        <fullName evidence="4">HK97 gp10 family phage protein</fullName>
    </recommendedName>
</protein>